<evidence type="ECO:0000313" key="5">
    <source>
        <dbReference type="RefSeq" id="XP_015182700.1"/>
    </source>
</evidence>
<dbReference type="PANTHER" id="PTHR23210">
    <property type="entry name" value="ACTIVATING TRANSCRIPTION FACTOR 7 INTERACTING PROTEIN"/>
    <property type="match status" value="1"/>
</dbReference>
<feature type="region of interest" description="Disordered" evidence="1">
    <location>
        <begin position="416"/>
        <end position="453"/>
    </location>
</feature>
<dbReference type="Gene3D" id="2.60.40.10">
    <property type="entry name" value="Immunoglobulins"/>
    <property type="match status" value="1"/>
</dbReference>
<evidence type="ECO:0000313" key="3">
    <source>
        <dbReference type="Proteomes" id="UP000694924"/>
    </source>
</evidence>
<feature type="compositionally biased region" description="Polar residues" evidence="1">
    <location>
        <begin position="479"/>
        <end position="490"/>
    </location>
</feature>
<dbReference type="InterPro" id="IPR036116">
    <property type="entry name" value="FN3_sf"/>
</dbReference>
<evidence type="ECO:0000256" key="1">
    <source>
        <dbReference type="SAM" id="MobiDB-lite"/>
    </source>
</evidence>
<accession>A0ABM1IR54</accession>
<organism evidence="3 4">
    <name type="scientific">Polistes dominula</name>
    <name type="common">European paper wasp</name>
    <name type="synonym">Vespa dominula</name>
    <dbReference type="NCBI Taxonomy" id="743375"/>
    <lineage>
        <taxon>Eukaryota</taxon>
        <taxon>Metazoa</taxon>
        <taxon>Ecdysozoa</taxon>
        <taxon>Arthropoda</taxon>
        <taxon>Hexapoda</taxon>
        <taxon>Insecta</taxon>
        <taxon>Pterygota</taxon>
        <taxon>Neoptera</taxon>
        <taxon>Endopterygota</taxon>
        <taxon>Hymenoptera</taxon>
        <taxon>Apocrita</taxon>
        <taxon>Aculeata</taxon>
        <taxon>Vespoidea</taxon>
        <taxon>Vespidae</taxon>
        <taxon>Polistinae</taxon>
        <taxon>Polistini</taxon>
        <taxon>Polistes</taxon>
    </lineage>
</organism>
<dbReference type="Proteomes" id="UP000694924">
    <property type="component" value="Unplaced"/>
</dbReference>
<sequence length="1054" mass="117911">METLRNDTLNDSTSTVTNHAHTANILNVDELSRQKEDELLYGTGEDGEEEEALSDDSLRLRLSDDEAEAEEIILPSINPKLCDKETKDKDKNSSNEESNKKQQSHNEVDNSERNDVNTDNEEVEVWKSSLGKTNNLVLNSNNNDKSTWEKCNNESINSPTKTKSKTEKLTKTKSGICNTSKNNCDDNRLVDNLSNLISKEKDTSSLKEKNEYKESSQLKIEDQNEEAVTNKENDQCRDDKQDSILNKKEKILSNNCNTDVFTNKKALSSNSDDCLTIDEYSVDKNKVNRTETTIASKHQEFNQESFNNDQKVSNDKCNKKVLHDEINLDQISSSSDNNTLIKKQNEKSNLSKSFENNDKHTIHQLISDAIDVDNDDINESAISVDESSLTTIIGALSEPSVEKDINDENEENIVEISKPQRKRRRSRKMTVSEQDTIQEKHEGRQKRKTAKNAEEIIRKKLLAQESDIDSSDNSDKNITLNHKINQSVQPLSPPSLKRHSTEIDLTVNGNIKKLKSSKIEDVTIQKEETNDIGSLNYISKLFRRNAKEKLPKLKQEELEELLIQKIVEAIAMRGEIGRLREQARISEKNQEATRTRCQQLAKQIKDFEMVLNRNAADRRANNDKPVVPIKINRSVGLQVNFITDHGIQSLRQLQQNPPIKCVNIPPTLTPMVNETNPPNQRKGIKVRSPRKIEIPIVAQPVTISHSTVQPPTLIPAVTPAALVMSKPVESQHSISLTNSTNSIQQILSNQQQPLSPQTVVLNGKIPQQQTSRQSTTTNVPKTNTNDLIDLTDEEEKNKSTVNMLNVIKNADNLINIRPKTSNNFPRVIQTIPTNVTISQPSIRVVHTASHPTPTALVNNMNAPRLAYVMQGGVVPGRQLLITSNSNQIRPVVSSGNRPPFTTVTYKTGISTNANGTVRVITTPACPSNIQTKKHPAPLPDSPQYNISPLSKLPPPAPSLKISKVANGIVLSWNMTLSDKYADIVSYQLYAYQEVAGVSPSTNLWKKVGDVRALPLPMACTLTQFSEGNNYYFAVRAVDSHSRKGQYSIPGNISL</sequence>
<dbReference type="GeneID" id="107069693"/>
<dbReference type="PANTHER" id="PTHR23210:SF26">
    <property type="entry name" value="ACTIVATING TRANSCRIPTION FACTOR 7-INTERACTING PROTEIN 1"/>
    <property type="match status" value="1"/>
</dbReference>
<feature type="region of interest" description="Disordered" evidence="1">
    <location>
        <begin position="467"/>
        <end position="497"/>
    </location>
</feature>
<dbReference type="InterPro" id="IPR056565">
    <property type="entry name" value="Fn3_ATF7IP"/>
</dbReference>
<dbReference type="RefSeq" id="XP_015182691.1">
    <property type="nucleotide sequence ID" value="XM_015327205.1"/>
</dbReference>
<evidence type="ECO:0000313" key="8">
    <source>
        <dbReference type="RefSeq" id="XP_015182725.1"/>
    </source>
</evidence>
<dbReference type="RefSeq" id="XP_015182700.1">
    <property type="nucleotide sequence ID" value="XM_015327214.1"/>
</dbReference>
<evidence type="ECO:0000259" key="2">
    <source>
        <dbReference type="PROSITE" id="PS50853"/>
    </source>
</evidence>
<feature type="region of interest" description="Disordered" evidence="1">
    <location>
        <begin position="28"/>
        <end position="119"/>
    </location>
</feature>
<gene>
    <name evidence="4 5 6 7 8" type="primary">LOC107069693</name>
</gene>
<proteinExistence type="predicted"/>
<dbReference type="InterPro" id="IPR013783">
    <property type="entry name" value="Ig-like_fold"/>
</dbReference>
<dbReference type="RefSeq" id="XP_015182718.1">
    <property type="nucleotide sequence ID" value="XM_015327232.1"/>
</dbReference>
<dbReference type="SUPFAM" id="SSF49265">
    <property type="entry name" value="Fibronectin type III"/>
    <property type="match status" value="1"/>
</dbReference>
<feature type="compositionally biased region" description="Low complexity" evidence="1">
    <location>
        <begin position="767"/>
        <end position="777"/>
    </location>
</feature>
<feature type="compositionally biased region" description="Low complexity" evidence="1">
    <location>
        <begin position="134"/>
        <end position="143"/>
    </location>
</feature>
<dbReference type="RefSeq" id="XP_015182709.1">
    <property type="nucleotide sequence ID" value="XM_015327223.1"/>
</dbReference>
<evidence type="ECO:0000313" key="4">
    <source>
        <dbReference type="RefSeq" id="XP_015182691.1"/>
    </source>
</evidence>
<feature type="domain" description="Fibronectin type-III" evidence="2">
    <location>
        <begin position="953"/>
        <end position="1054"/>
    </location>
</feature>
<dbReference type="RefSeq" id="XP_015182725.1">
    <property type="nucleotide sequence ID" value="XM_015327239.1"/>
</dbReference>
<feature type="region of interest" description="Disordered" evidence="1">
    <location>
        <begin position="765"/>
        <end position="785"/>
    </location>
</feature>
<feature type="compositionally biased region" description="Acidic residues" evidence="1">
    <location>
        <begin position="45"/>
        <end position="54"/>
    </location>
</feature>
<reference evidence="4 5" key="1">
    <citation type="submission" date="2025-05" db="UniProtKB">
        <authorList>
            <consortium name="RefSeq"/>
        </authorList>
    </citation>
    <scope>IDENTIFICATION</scope>
    <source>
        <tissue evidence="4 5">Whole body</tissue>
    </source>
</reference>
<feature type="region of interest" description="Disordered" evidence="1">
    <location>
        <begin position="134"/>
        <end position="172"/>
    </location>
</feature>
<dbReference type="InterPro" id="IPR026085">
    <property type="entry name" value="ATF7-int"/>
</dbReference>
<protein>
    <submittedName>
        <fullName evidence="4 5">Activating transcription factor 7-interacting protein 1-like</fullName>
    </submittedName>
</protein>
<feature type="compositionally biased region" description="Basic residues" evidence="1">
    <location>
        <begin position="419"/>
        <end position="428"/>
    </location>
</feature>
<dbReference type="Pfam" id="PF16794">
    <property type="entry name" value="fn3_4"/>
    <property type="match status" value="1"/>
</dbReference>
<evidence type="ECO:0000313" key="7">
    <source>
        <dbReference type="RefSeq" id="XP_015182718.1"/>
    </source>
</evidence>
<dbReference type="SMART" id="SM00060">
    <property type="entry name" value="FN3"/>
    <property type="match status" value="1"/>
</dbReference>
<dbReference type="InterPro" id="IPR003961">
    <property type="entry name" value="FN3_dom"/>
</dbReference>
<keyword evidence="3" id="KW-1185">Reference proteome</keyword>
<feature type="compositionally biased region" description="Basic and acidic residues" evidence="1">
    <location>
        <begin position="81"/>
        <end position="116"/>
    </location>
</feature>
<evidence type="ECO:0000313" key="6">
    <source>
        <dbReference type="RefSeq" id="XP_015182709.1"/>
    </source>
</evidence>
<dbReference type="CDD" id="cd00063">
    <property type="entry name" value="FN3"/>
    <property type="match status" value="1"/>
</dbReference>
<dbReference type="PROSITE" id="PS50853">
    <property type="entry name" value="FN3"/>
    <property type="match status" value="1"/>
</dbReference>
<feature type="region of interest" description="Disordered" evidence="1">
    <location>
        <begin position="202"/>
        <end position="241"/>
    </location>
</feature>
<name>A0ABM1IR54_POLDO</name>